<dbReference type="InterPro" id="IPR011032">
    <property type="entry name" value="GroES-like_sf"/>
</dbReference>
<dbReference type="PANTHER" id="PTHR42813:SF1">
    <property type="entry name" value="DEHYDROGENASE, PUTATIVE (AFU_ORTHOLOGUE AFUA_5G03930)-RELATED"/>
    <property type="match status" value="1"/>
</dbReference>
<dbReference type="SUPFAM" id="SSF50129">
    <property type="entry name" value="GroES-like"/>
    <property type="match status" value="1"/>
</dbReference>
<keyword evidence="3" id="KW-0862">Zinc</keyword>
<organism evidence="5 6">
    <name type="scientific">Cudoniella acicularis</name>
    <dbReference type="NCBI Taxonomy" id="354080"/>
    <lineage>
        <taxon>Eukaryota</taxon>
        <taxon>Fungi</taxon>
        <taxon>Dikarya</taxon>
        <taxon>Ascomycota</taxon>
        <taxon>Pezizomycotina</taxon>
        <taxon>Leotiomycetes</taxon>
        <taxon>Helotiales</taxon>
        <taxon>Tricladiaceae</taxon>
        <taxon>Cudoniella</taxon>
    </lineage>
</organism>
<gene>
    <name evidence="5" type="ORF">G7Y89_g8225</name>
</gene>
<evidence type="ECO:0000256" key="4">
    <source>
        <dbReference type="SAM" id="MobiDB-lite"/>
    </source>
</evidence>
<evidence type="ECO:0000313" key="6">
    <source>
        <dbReference type="Proteomes" id="UP000566819"/>
    </source>
</evidence>
<protein>
    <submittedName>
        <fullName evidence="5">Uncharacterized protein</fullName>
    </submittedName>
</protein>
<dbReference type="Gene3D" id="3.40.50.720">
    <property type="entry name" value="NAD(P)-binding Rossmann-like Domain"/>
    <property type="match status" value="1"/>
</dbReference>
<dbReference type="GO" id="GO:0046872">
    <property type="term" value="F:metal ion binding"/>
    <property type="evidence" value="ECO:0007669"/>
    <property type="project" value="UniProtKB-KW"/>
</dbReference>
<evidence type="ECO:0000313" key="5">
    <source>
        <dbReference type="EMBL" id="KAF4629924.1"/>
    </source>
</evidence>
<dbReference type="EMBL" id="JAAMPI010000611">
    <property type="protein sequence ID" value="KAF4629924.1"/>
    <property type="molecule type" value="Genomic_DNA"/>
</dbReference>
<reference evidence="5 6" key="1">
    <citation type="submission" date="2020-03" db="EMBL/GenBank/DDBJ databases">
        <title>Draft Genome Sequence of Cudoniella acicularis.</title>
        <authorList>
            <person name="Buettner E."/>
            <person name="Kellner H."/>
        </authorList>
    </citation>
    <scope>NUCLEOTIDE SEQUENCE [LARGE SCALE GENOMIC DNA]</scope>
    <source>
        <strain evidence="5 6">DSM 108380</strain>
    </source>
</reference>
<proteinExistence type="predicted"/>
<name>A0A8H4W3S8_9HELO</name>
<evidence type="ECO:0000256" key="3">
    <source>
        <dbReference type="ARBA" id="ARBA00022833"/>
    </source>
</evidence>
<comment type="caution">
    <text evidence="5">The sequence shown here is derived from an EMBL/GenBank/DDBJ whole genome shotgun (WGS) entry which is preliminary data.</text>
</comment>
<evidence type="ECO:0000256" key="1">
    <source>
        <dbReference type="ARBA" id="ARBA00001947"/>
    </source>
</evidence>
<accession>A0A8H4W3S8</accession>
<dbReference type="PANTHER" id="PTHR42813">
    <property type="entry name" value="ZINC-TYPE ALCOHOL DEHYDROGENASE-LIKE"/>
    <property type="match status" value="1"/>
</dbReference>
<feature type="compositionally biased region" description="Acidic residues" evidence="4">
    <location>
        <begin position="393"/>
        <end position="414"/>
    </location>
</feature>
<dbReference type="AlphaFoldDB" id="A0A8H4W3S8"/>
<dbReference type="OrthoDB" id="3941538at2759"/>
<keyword evidence="6" id="KW-1185">Reference proteome</keyword>
<keyword evidence="2" id="KW-0479">Metal-binding</keyword>
<sequence>MLMILKYGGRAAGIFGYSHFTGGFAGGQAEYVRVPYGGVNLLKLPDSFPDVKSLYLSDVVATSWNCVVDTGVEKGDVVAIWGADYVKSKIPKVETLDFSSLTKSETVTSKLMEMVPRGPDVALELEDGFSLTDLKGGWGRFRPKNGYFIVVAPWTRPDFRDNFLNNHEEFMSKSPVKMAGLCPKCQNIEVFYRPDYSRGDKPVVARQYDSLSDLRVTGKSCRFCNLILQSAQDNYEDGISDVLKKGENAEEITRIMCKCNQGISNIEMQYSFRRELQTTHFPLGGDLYSAGLPPSTSRISKSRPRPFEWRQISLRNLEESDALDATLECDGKGLIEAKGTVKFDDFAEMERVVKGQLWCLVVLRHSGLVIASAGKPGYFRRVGRYRFPKTTVEEESDSDDEPEEEAAEDSDESETNVQSVVREKTFFLV</sequence>
<evidence type="ECO:0000256" key="2">
    <source>
        <dbReference type="ARBA" id="ARBA00022723"/>
    </source>
</evidence>
<dbReference type="Proteomes" id="UP000566819">
    <property type="component" value="Unassembled WGS sequence"/>
</dbReference>
<feature type="region of interest" description="Disordered" evidence="4">
    <location>
        <begin position="390"/>
        <end position="417"/>
    </location>
</feature>
<dbReference type="Gene3D" id="3.90.180.10">
    <property type="entry name" value="Medium-chain alcohol dehydrogenases, catalytic domain"/>
    <property type="match status" value="1"/>
</dbReference>
<comment type="cofactor">
    <cofactor evidence="1">
        <name>Zn(2+)</name>
        <dbReference type="ChEBI" id="CHEBI:29105"/>
    </cofactor>
</comment>